<dbReference type="AlphaFoldDB" id="A0A250AYS7"/>
<dbReference type="OrthoDB" id="5422926at2"/>
<evidence type="ECO:0000313" key="3">
    <source>
        <dbReference type="Proteomes" id="UP000217182"/>
    </source>
</evidence>
<reference evidence="2 3" key="1">
    <citation type="submission" date="2016-01" db="EMBL/GenBank/DDBJ databases">
        <authorList>
            <person name="Oliw E.H."/>
        </authorList>
    </citation>
    <scope>NUCLEOTIDE SEQUENCE [LARGE SCALE GENOMIC DNA]</scope>
    <source>
        <strain evidence="2 3">FRB97</strain>
    </source>
</reference>
<sequence length="90" mass="9201">MGRGNAIVGVIKRTDTGIALYAIGADDTAAGLSGIGVKWARCKAFILAGGMDLSVASLFMYGGVMSAGMIGSSGDSMMRRAIFDSETCDI</sequence>
<feature type="transmembrane region" description="Helical" evidence="1">
    <location>
        <begin position="44"/>
        <end position="70"/>
    </location>
</feature>
<proteinExistence type="predicted"/>
<keyword evidence="1" id="KW-0812">Transmembrane</keyword>
<gene>
    <name evidence="2" type="ORF">AWC35_06740</name>
</gene>
<protein>
    <submittedName>
        <fullName evidence="2">Uncharacterized protein</fullName>
    </submittedName>
</protein>
<dbReference type="Proteomes" id="UP000217182">
    <property type="component" value="Chromosome"/>
</dbReference>
<dbReference type="KEGG" id="gqu:AWC35_06740"/>
<dbReference type="EMBL" id="CP014136">
    <property type="protein sequence ID" value="ATA19067.1"/>
    <property type="molecule type" value="Genomic_DNA"/>
</dbReference>
<name>A0A250AYS7_9GAMM</name>
<keyword evidence="1" id="KW-0472">Membrane</keyword>
<organism evidence="2 3">
    <name type="scientific">Gibbsiella quercinecans</name>
    <dbReference type="NCBI Taxonomy" id="929813"/>
    <lineage>
        <taxon>Bacteria</taxon>
        <taxon>Pseudomonadati</taxon>
        <taxon>Pseudomonadota</taxon>
        <taxon>Gammaproteobacteria</taxon>
        <taxon>Enterobacterales</taxon>
        <taxon>Yersiniaceae</taxon>
        <taxon>Gibbsiella</taxon>
    </lineage>
</organism>
<keyword evidence="3" id="KW-1185">Reference proteome</keyword>
<keyword evidence="1" id="KW-1133">Transmembrane helix</keyword>
<evidence type="ECO:0000256" key="1">
    <source>
        <dbReference type="SAM" id="Phobius"/>
    </source>
</evidence>
<evidence type="ECO:0000313" key="2">
    <source>
        <dbReference type="EMBL" id="ATA19067.1"/>
    </source>
</evidence>
<dbReference type="RefSeq" id="WP_095845670.1">
    <property type="nucleotide sequence ID" value="NZ_CP014136.1"/>
</dbReference>
<accession>A0A250AYS7</accession>